<comment type="catalytic activity">
    <reaction evidence="6">
        <text>cytidine(1402) in 16S rRNA + S-adenosyl-L-methionine = 2'-O-methylcytidine(1402) in 16S rRNA + S-adenosyl-L-homocysteine + H(+)</text>
        <dbReference type="Rhea" id="RHEA:42924"/>
        <dbReference type="Rhea" id="RHEA-COMP:10285"/>
        <dbReference type="Rhea" id="RHEA-COMP:10286"/>
        <dbReference type="ChEBI" id="CHEBI:15378"/>
        <dbReference type="ChEBI" id="CHEBI:57856"/>
        <dbReference type="ChEBI" id="CHEBI:59789"/>
        <dbReference type="ChEBI" id="CHEBI:74495"/>
        <dbReference type="ChEBI" id="CHEBI:82748"/>
        <dbReference type="EC" id="2.1.1.198"/>
    </reaction>
</comment>
<dbReference type="AlphaFoldDB" id="A0A1N7MWH3"/>
<name>A0A1N7MWH3_9PROT</name>
<proteinExistence type="inferred from homology"/>
<evidence type="ECO:0000256" key="4">
    <source>
        <dbReference type="ARBA" id="ARBA00022679"/>
    </source>
</evidence>
<dbReference type="PANTHER" id="PTHR46111">
    <property type="entry name" value="RIBOSOMAL RNA SMALL SUBUNIT METHYLTRANSFERASE I"/>
    <property type="match status" value="1"/>
</dbReference>
<keyword evidence="10" id="KW-1185">Reference proteome</keyword>
<dbReference type="PIRSF" id="PIRSF005917">
    <property type="entry name" value="MTase_YraL"/>
    <property type="match status" value="1"/>
</dbReference>
<dbReference type="FunFam" id="3.40.1010.10:FF:000007">
    <property type="entry name" value="Ribosomal RNA small subunit methyltransferase I"/>
    <property type="match status" value="1"/>
</dbReference>
<feature type="domain" description="Tetrapyrrole methylase" evidence="7">
    <location>
        <begin position="32"/>
        <end position="231"/>
    </location>
</feature>
<sequence length="317" mass="33657">MDPQPNDSGLPCKPEGQETSLVGRRYRLVPGLHVVATPIGNLGDISDRARQTLAGASVIACEDTRVTGLLLRHLGLSVPMLPYHEHNADRMRPQLIERIRAGEVVALVSDAGTPLISDPGFKLVREVRDSGLTVVPVPGASALLTALVSAGLPTDRFLFAGFLPQKDKARQDTLEELRAIPATLVFYESTRRLPDSLATMVAVLGPEREAAVCRELTKLHEEVRRAPLGDLLAHYQVAGAPKGEAVVVIAPPIAGAAQETSAADLDSLLRAALGTQSVRDAAATVATATGLKKRQVYARALELAANPDSTSDRDSTP</sequence>
<comment type="function">
    <text evidence="6">Catalyzes the 2'-O-methylation of the ribose of cytidine 1402 (C1402) in 16S rRNA.</text>
</comment>
<dbReference type="GO" id="GO:0005737">
    <property type="term" value="C:cytoplasm"/>
    <property type="evidence" value="ECO:0007669"/>
    <property type="project" value="UniProtKB-SubCell"/>
</dbReference>
<evidence type="ECO:0000259" key="7">
    <source>
        <dbReference type="Pfam" id="PF00590"/>
    </source>
</evidence>
<evidence type="ECO:0000256" key="1">
    <source>
        <dbReference type="ARBA" id="ARBA00022490"/>
    </source>
</evidence>
<accession>A0A1N7MWH3</accession>
<dbReference type="InterPro" id="IPR035996">
    <property type="entry name" value="4pyrrol_Methylase_sf"/>
</dbReference>
<dbReference type="GO" id="GO:0070677">
    <property type="term" value="F:rRNA (cytosine-2'-O-)-methyltransferase activity"/>
    <property type="evidence" value="ECO:0007669"/>
    <property type="project" value="UniProtKB-UniRule"/>
</dbReference>
<reference evidence="9 10" key="1">
    <citation type="submission" date="2017-01" db="EMBL/GenBank/DDBJ databases">
        <authorList>
            <person name="Mah S.A."/>
            <person name="Swanson W.J."/>
            <person name="Moy G.W."/>
            <person name="Vacquier V.D."/>
        </authorList>
    </citation>
    <scope>NUCLEOTIDE SEQUENCE [LARGE SCALE GENOMIC DNA]</scope>
    <source>
        <strain evidence="9 10">DSM 11589</strain>
    </source>
</reference>
<dbReference type="SUPFAM" id="SSF53790">
    <property type="entry name" value="Tetrapyrrole methylase"/>
    <property type="match status" value="1"/>
</dbReference>
<dbReference type="InterPro" id="IPR053910">
    <property type="entry name" value="RsmI_HTH"/>
</dbReference>
<dbReference type="Gene3D" id="3.40.1010.10">
    <property type="entry name" value="Cobalt-precorrin-4 Transmethylase, Domain 1"/>
    <property type="match status" value="1"/>
</dbReference>
<keyword evidence="4 6" id="KW-0808">Transferase</keyword>
<dbReference type="Pfam" id="PF00590">
    <property type="entry name" value="TP_methylase"/>
    <property type="match status" value="1"/>
</dbReference>
<dbReference type="HAMAP" id="MF_01877">
    <property type="entry name" value="16SrRNA_methyltr_I"/>
    <property type="match status" value="1"/>
</dbReference>
<dbReference type="InterPro" id="IPR000878">
    <property type="entry name" value="4pyrrol_Mease"/>
</dbReference>
<keyword evidence="5 6" id="KW-0949">S-adenosyl-L-methionine</keyword>
<dbReference type="PANTHER" id="PTHR46111:SF1">
    <property type="entry name" value="RIBOSOMAL RNA SMALL SUBUNIT METHYLTRANSFERASE I"/>
    <property type="match status" value="1"/>
</dbReference>
<dbReference type="Gene3D" id="3.30.950.10">
    <property type="entry name" value="Methyltransferase, Cobalt-precorrin-4 Transmethylase, Domain 2"/>
    <property type="match status" value="1"/>
</dbReference>
<evidence type="ECO:0000256" key="2">
    <source>
        <dbReference type="ARBA" id="ARBA00022552"/>
    </source>
</evidence>
<keyword evidence="3 6" id="KW-0489">Methyltransferase</keyword>
<dbReference type="NCBIfam" id="TIGR00096">
    <property type="entry name" value="16S rRNA (cytidine(1402)-2'-O)-methyltransferase"/>
    <property type="match status" value="1"/>
</dbReference>
<dbReference type="InterPro" id="IPR018063">
    <property type="entry name" value="SAM_MeTrfase_RsmI_CS"/>
</dbReference>
<keyword evidence="2 6" id="KW-0698">rRNA processing</keyword>
<dbReference type="Proteomes" id="UP000185678">
    <property type="component" value="Unassembled WGS sequence"/>
</dbReference>
<protein>
    <recommendedName>
        <fullName evidence="6">Ribosomal RNA small subunit methyltransferase I</fullName>
        <ecNumber evidence="6">2.1.1.198</ecNumber>
    </recommendedName>
    <alternativeName>
        <fullName evidence="6">16S rRNA 2'-O-ribose C1402 methyltransferase</fullName>
    </alternativeName>
    <alternativeName>
        <fullName evidence="6">rRNA (cytidine-2'-O-)-methyltransferase RsmI</fullName>
    </alternativeName>
</protein>
<dbReference type="PROSITE" id="PS01296">
    <property type="entry name" value="RSMI"/>
    <property type="match status" value="1"/>
</dbReference>
<feature type="domain" description="RsmI HTH" evidence="8">
    <location>
        <begin position="260"/>
        <end position="303"/>
    </location>
</feature>
<dbReference type="CDD" id="cd11648">
    <property type="entry name" value="RsmI"/>
    <property type="match status" value="1"/>
</dbReference>
<dbReference type="RefSeq" id="WP_084194823.1">
    <property type="nucleotide sequence ID" value="NZ_FTOA01000004.1"/>
</dbReference>
<keyword evidence="1 6" id="KW-0963">Cytoplasm</keyword>
<comment type="subcellular location">
    <subcellularLocation>
        <location evidence="6">Cytoplasm</location>
    </subcellularLocation>
</comment>
<evidence type="ECO:0000259" key="8">
    <source>
        <dbReference type="Pfam" id="PF23016"/>
    </source>
</evidence>
<comment type="similarity">
    <text evidence="6">Belongs to the methyltransferase superfamily. RsmI family.</text>
</comment>
<gene>
    <name evidence="6" type="primary">rsmI</name>
    <name evidence="9" type="ORF">SAMN05421779_104403</name>
</gene>
<evidence type="ECO:0000256" key="6">
    <source>
        <dbReference type="HAMAP-Rule" id="MF_01877"/>
    </source>
</evidence>
<dbReference type="EC" id="2.1.1.198" evidence="6"/>
<organism evidence="9 10">
    <name type="scientific">Insolitispirillum peregrinum</name>
    <dbReference type="NCBI Taxonomy" id="80876"/>
    <lineage>
        <taxon>Bacteria</taxon>
        <taxon>Pseudomonadati</taxon>
        <taxon>Pseudomonadota</taxon>
        <taxon>Alphaproteobacteria</taxon>
        <taxon>Rhodospirillales</taxon>
        <taxon>Novispirillaceae</taxon>
        <taxon>Insolitispirillum</taxon>
    </lineage>
</organism>
<evidence type="ECO:0000313" key="9">
    <source>
        <dbReference type="EMBL" id="SIS90432.1"/>
    </source>
</evidence>
<dbReference type="OrthoDB" id="9809084at2"/>
<evidence type="ECO:0000313" key="10">
    <source>
        <dbReference type="Proteomes" id="UP000185678"/>
    </source>
</evidence>
<dbReference type="Pfam" id="PF23016">
    <property type="entry name" value="RsmI_C"/>
    <property type="match status" value="1"/>
</dbReference>
<dbReference type="FunFam" id="3.30.950.10:FF:000002">
    <property type="entry name" value="Ribosomal RNA small subunit methyltransferase I"/>
    <property type="match status" value="1"/>
</dbReference>
<dbReference type="InterPro" id="IPR008189">
    <property type="entry name" value="rRNA_ssu_MeTfrase_I"/>
</dbReference>
<evidence type="ECO:0000256" key="3">
    <source>
        <dbReference type="ARBA" id="ARBA00022603"/>
    </source>
</evidence>
<evidence type="ECO:0000256" key="5">
    <source>
        <dbReference type="ARBA" id="ARBA00022691"/>
    </source>
</evidence>
<dbReference type="InterPro" id="IPR014777">
    <property type="entry name" value="4pyrrole_Mease_sub1"/>
</dbReference>
<dbReference type="STRING" id="80876.SAMN05421779_104403"/>
<dbReference type="EMBL" id="FTOA01000004">
    <property type="protein sequence ID" value="SIS90432.1"/>
    <property type="molecule type" value="Genomic_DNA"/>
</dbReference>
<dbReference type="InterPro" id="IPR014776">
    <property type="entry name" value="4pyrrole_Mease_sub2"/>
</dbReference>